<dbReference type="AlphaFoldDB" id="A0AAP4BCZ5"/>
<proteinExistence type="inferred from homology"/>
<dbReference type="InterPro" id="IPR050406">
    <property type="entry name" value="FGGY_Carb_Kinase"/>
</dbReference>
<protein>
    <submittedName>
        <fullName evidence="7">FGGY family carbohydrate kinase</fullName>
    </submittedName>
</protein>
<evidence type="ECO:0000256" key="2">
    <source>
        <dbReference type="ARBA" id="ARBA00022679"/>
    </source>
</evidence>
<dbReference type="Pfam" id="PF00370">
    <property type="entry name" value="FGGY_N"/>
    <property type="match status" value="1"/>
</dbReference>
<keyword evidence="8" id="KW-1185">Reference proteome</keyword>
<keyword evidence="3 4" id="KW-0418">Kinase</keyword>
<dbReference type="CDD" id="cd07805">
    <property type="entry name" value="ASKHA_NBD_FGGY_CvXK-like"/>
    <property type="match status" value="1"/>
</dbReference>
<dbReference type="SUPFAM" id="SSF53067">
    <property type="entry name" value="Actin-like ATPase domain"/>
    <property type="match status" value="2"/>
</dbReference>
<dbReference type="GO" id="GO:0005975">
    <property type="term" value="P:carbohydrate metabolic process"/>
    <property type="evidence" value="ECO:0007669"/>
    <property type="project" value="InterPro"/>
</dbReference>
<dbReference type="Pfam" id="PF02782">
    <property type="entry name" value="FGGY_C"/>
    <property type="match status" value="1"/>
</dbReference>
<dbReference type="EMBL" id="JASGBQ010000033">
    <property type="protein sequence ID" value="MDI9243397.1"/>
    <property type="molecule type" value="Genomic_DNA"/>
</dbReference>
<organism evidence="7 8">
    <name type="scientific">Fusibacillus kribbianus</name>
    <dbReference type="NCBI Taxonomy" id="3044208"/>
    <lineage>
        <taxon>Bacteria</taxon>
        <taxon>Bacillati</taxon>
        <taxon>Bacillota</taxon>
        <taxon>Clostridia</taxon>
        <taxon>Lachnospirales</taxon>
        <taxon>Lachnospiraceae</taxon>
        <taxon>Fusibacillus</taxon>
    </lineage>
</organism>
<dbReference type="Gene3D" id="3.30.420.40">
    <property type="match status" value="2"/>
</dbReference>
<evidence type="ECO:0000256" key="3">
    <source>
        <dbReference type="ARBA" id="ARBA00022777"/>
    </source>
</evidence>
<dbReference type="InterPro" id="IPR018484">
    <property type="entry name" value="FGGY_N"/>
</dbReference>
<comment type="caution">
    <text evidence="7">The sequence shown here is derived from an EMBL/GenBank/DDBJ whole genome shotgun (WGS) entry which is preliminary data.</text>
</comment>
<evidence type="ECO:0000259" key="5">
    <source>
        <dbReference type="Pfam" id="PF00370"/>
    </source>
</evidence>
<feature type="domain" description="Carbohydrate kinase FGGY N-terminal" evidence="5">
    <location>
        <begin position="3"/>
        <end position="249"/>
    </location>
</feature>
<evidence type="ECO:0000256" key="4">
    <source>
        <dbReference type="RuleBase" id="RU003733"/>
    </source>
</evidence>
<comment type="similarity">
    <text evidence="1 4">Belongs to the FGGY kinase family.</text>
</comment>
<dbReference type="GO" id="GO:0016301">
    <property type="term" value="F:kinase activity"/>
    <property type="evidence" value="ECO:0007669"/>
    <property type="project" value="UniProtKB-KW"/>
</dbReference>
<dbReference type="Proteomes" id="UP001300383">
    <property type="component" value="Unassembled WGS sequence"/>
</dbReference>
<dbReference type="PIRSF" id="PIRSF000538">
    <property type="entry name" value="GlpK"/>
    <property type="match status" value="1"/>
</dbReference>
<dbReference type="PROSITE" id="PS00445">
    <property type="entry name" value="FGGY_KINASES_2"/>
    <property type="match status" value="1"/>
</dbReference>
<evidence type="ECO:0000259" key="6">
    <source>
        <dbReference type="Pfam" id="PF02782"/>
    </source>
</evidence>
<dbReference type="RefSeq" id="WP_283231821.1">
    <property type="nucleotide sequence ID" value="NZ_JASGBQ010000033.1"/>
</dbReference>
<reference evidence="7 8" key="1">
    <citation type="submission" date="2023-05" db="EMBL/GenBank/DDBJ databases">
        <title>[ruminococcus] sp. nov., isolated from a pig farm feces dump.</title>
        <authorList>
            <person name="Chang Y.-H."/>
        </authorList>
    </citation>
    <scope>NUCLEOTIDE SEQUENCE [LARGE SCALE GENOMIC DNA]</scope>
    <source>
        <strain evidence="7 8">YH-rum2234</strain>
    </source>
</reference>
<gene>
    <name evidence="7" type="ORF">QJ036_13165</name>
</gene>
<accession>A0AAP4BCZ5</accession>
<evidence type="ECO:0000313" key="7">
    <source>
        <dbReference type="EMBL" id="MDI9243397.1"/>
    </source>
</evidence>
<sequence>MEYILGHDFGSSGDKACIFDREGRFLAEAYYTYDTSFSSDGGAFQNSADWWKAMCVSTNEVIEKAGIRASQIAAISFGTQGNALLPVGKGGEILRPEAVIWMDSRSVKEAEQIRERIPEERYYAITGNAFEGSMRPSAKLLYMKKHERELLEKTWKLIGAKEFLILKLTGKFGFTDYGDASGSCMFDIHTKKYSGEILDAVGIPEYVLPEPRDCAEVVGTVTEEAARQTGLCPGTPVVLGTWDNFACATGAGVRKKGTCVSYLGTAGWLGVDSDIPLGSEEARLNVVYVGRNEYHNSAHSHAACMSYNWVLDRTGGSFGKGEEKFAKAGELAGRVPAGSEGVYFIPAMLKGNTFYQAAHLRGSFLGLRPEHHCGHLIRAAMEGVGYDLMLGVDTFKRRGAPIQGSTIIGGGAKNNLWVQILADMFGIPMARPANMQHVGAWGAAIIAGVGTGLYSGFEEISGKLETESRFEPDPSIHEVYREKLPDIEKIYKCLLRLYSEIG</sequence>
<dbReference type="InterPro" id="IPR043129">
    <property type="entry name" value="ATPase_NBD"/>
</dbReference>
<feature type="domain" description="Carbohydrate kinase FGGY C-terminal" evidence="6">
    <location>
        <begin position="262"/>
        <end position="449"/>
    </location>
</feature>
<dbReference type="PANTHER" id="PTHR43095:SF5">
    <property type="entry name" value="XYLULOSE KINASE"/>
    <property type="match status" value="1"/>
</dbReference>
<name>A0AAP4BCZ5_9FIRM</name>
<dbReference type="PANTHER" id="PTHR43095">
    <property type="entry name" value="SUGAR KINASE"/>
    <property type="match status" value="1"/>
</dbReference>
<keyword evidence="2 4" id="KW-0808">Transferase</keyword>
<dbReference type="InterPro" id="IPR018485">
    <property type="entry name" value="FGGY_C"/>
</dbReference>
<dbReference type="InterPro" id="IPR018483">
    <property type="entry name" value="Carb_kinase_FGGY_CS"/>
</dbReference>
<dbReference type="GO" id="GO:0016773">
    <property type="term" value="F:phosphotransferase activity, alcohol group as acceptor"/>
    <property type="evidence" value="ECO:0007669"/>
    <property type="project" value="InterPro"/>
</dbReference>
<evidence type="ECO:0000256" key="1">
    <source>
        <dbReference type="ARBA" id="ARBA00009156"/>
    </source>
</evidence>
<dbReference type="InterPro" id="IPR000577">
    <property type="entry name" value="Carb_kinase_FGGY"/>
</dbReference>
<evidence type="ECO:0000313" key="8">
    <source>
        <dbReference type="Proteomes" id="UP001300383"/>
    </source>
</evidence>